<dbReference type="OrthoDB" id="6367565at2759"/>
<sequence length="111" mass="11429">MEGAINNMDSIGRPTSKVIAPPGGVSSNIFGTDPEPAKQNVTRNKKNESSIFGGPEPAQPPKPAVQKVEATPEPAKETPKPAGKSAPTQTSQKTGIKVHAPPGGKSSIFFG</sequence>
<evidence type="ECO:0000313" key="11">
    <source>
        <dbReference type="EMBL" id="CBY20678.1"/>
    </source>
</evidence>
<dbReference type="AlphaFoldDB" id="E4WSE5"/>
<evidence type="ECO:0000256" key="10">
    <source>
        <dbReference type="SAM" id="MobiDB-lite"/>
    </source>
</evidence>
<protein>
    <recommendedName>
        <fullName evidence="6">Microtubule-associated protein Jupiter</fullName>
    </recommendedName>
</protein>
<evidence type="ECO:0000256" key="2">
    <source>
        <dbReference type="ARBA" id="ARBA00004123"/>
    </source>
</evidence>
<proteinExistence type="inferred from homology"/>
<dbReference type="GO" id="GO:0005737">
    <property type="term" value="C:cytoplasm"/>
    <property type="evidence" value="ECO:0007669"/>
    <property type="project" value="UniProtKB-SubCell"/>
</dbReference>
<feature type="region of interest" description="Disordered" evidence="10">
    <location>
        <begin position="1"/>
        <end position="111"/>
    </location>
</feature>
<evidence type="ECO:0000256" key="4">
    <source>
        <dbReference type="ARBA" id="ARBA00005344"/>
    </source>
</evidence>
<organism evidence="11">
    <name type="scientific">Oikopleura dioica</name>
    <name type="common">Tunicate</name>
    <dbReference type="NCBI Taxonomy" id="34765"/>
    <lineage>
        <taxon>Eukaryota</taxon>
        <taxon>Metazoa</taxon>
        <taxon>Chordata</taxon>
        <taxon>Tunicata</taxon>
        <taxon>Appendicularia</taxon>
        <taxon>Copelata</taxon>
        <taxon>Oikopleuridae</taxon>
        <taxon>Oikopleura</taxon>
    </lineage>
</organism>
<reference evidence="11" key="1">
    <citation type="journal article" date="2010" name="Science">
        <title>Plasticity of animal genome architecture unmasked by rapid evolution of a pelagic tunicate.</title>
        <authorList>
            <person name="Denoeud F."/>
            <person name="Henriet S."/>
            <person name="Mungpakdee S."/>
            <person name="Aury J.M."/>
            <person name="Da Silva C."/>
            <person name="Brinkmann H."/>
            <person name="Mikhaleva J."/>
            <person name="Olsen L.C."/>
            <person name="Jubin C."/>
            <person name="Canestro C."/>
            <person name="Bouquet J.M."/>
            <person name="Danks G."/>
            <person name="Poulain J."/>
            <person name="Campsteijn C."/>
            <person name="Adamski M."/>
            <person name="Cross I."/>
            <person name="Yadetie F."/>
            <person name="Muffato M."/>
            <person name="Louis A."/>
            <person name="Butcher S."/>
            <person name="Tsagkogeorga G."/>
            <person name="Konrad A."/>
            <person name="Singh S."/>
            <person name="Jensen M.F."/>
            <person name="Cong E.H."/>
            <person name="Eikeseth-Otteraa H."/>
            <person name="Noel B."/>
            <person name="Anthouard V."/>
            <person name="Porcel B.M."/>
            <person name="Kachouri-Lafond R."/>
            <person name="Nishino A."/>
            <person name="Ugolini M."/>
            <person name="Chourrout P."/>
            <person name="Nishida H."/>
            <person name="Aasland R."/>
            <person name="Huzurbazar S."/>
            <person name="Westhof E."/>
            <person name="Delsuc F."/>
            <person name="Lehrach H."/>
            <person name="Reinhardt R."/>
            <person name="Weissenbach J."/>
            <person name="Roy S.W."/>
            <person name="Artiguenave F."/>
            <person name="Postlethwait J.H."/>
            <person name="Manak J.R."/>
            <person name="Thompson E.M."/>
            <person name="Jaillon O."/>
            <person name="Du Pasquier L."/>
            <person name="Boudinot P."/>
            <person name="Liberles D.A."/>
            <person name="Volff J.N."/>
            <person name="Philippe H."/>
            <person name="Lenhard B."/>
            <person name="Roest Crollius H."/>
            <person name="Wincker P."/>
            <person name="Chourrout D."/>
        </authorList>
    </citation>
    <scope>NUCLEOTIDE SEQUENCE [LARGE SCALE GENOMIC DNA]</scope>
</reference>
<evidence type="ECO:0000256" key="8">
    <source>
        <dbReference type="ARBA" id="ARBA00022553"/>
    </source>
</evidence>
<dbReference type="EMBL" id="FN654330">
    <property type="protein sequence ID" value="CBY43729.1"/>
    <property type="molecule type" value="Genomic_DNA"/>
</dbReference>
<dbReference type="InterPro" id="IPR033335">
    <property type="entry name" value="JUPITER"/>
</dbReference>
<dbReference type="Proteomes" id="UP000001307">
    <property type="component" value="Unassembled WGS sequence"/>
</dbReference>
<dbReference type="PANTHER" id="PTHR34930">
    <property type="entry name" value="GEO05313P1"/>
    <property type="match status" value="1"/>
</dbReference>
<dbReference type="InParanoid" id="E4WSE5"/>
<evidence type="ECO:0000256" key="7">
    <source>
        <dbReference type="ARBA" id="ARBA00022490"/>
    </source>
</evidence>
<evidence type="ECO:0000256" key="1">
    <source>
        <dbReference type="ARBA" id="ARBA00003805"/>
    </source>
</evidence>
<keyword evidence="8" id="KW-0597">Phosphoprotein</keyword>
<dbReference type="Proteomes" id="UP000011014">
    <property type="component" value="Unassembled WGS sequence"/>
</dbReference>
<evidence type="ECO:0000256" key="5">
    <source>
        <dbReference type="ARBA" id="ARBA00008329"/>
    </source>
</evidence>
<accession>E4WSE5</accession>
<dbReference type="EMBL" id="FN653015">
    <property type="protein sequence ID" value="CBY20678.1"/>
    <property type="molecule type" value="Genomic_DNA"/>
</dbReference>
<comment type="function">
    <text evidence="1">Binds to all microtubule populations.</text>
</comment>
<dbReference type="PANTHER" id="PTHR34930:SF2">
    <property type="entry name" value="MICROTUBULE-ASSOCIATED PROTEIN JUPITER"/>
    <property type="match status" value="1"/>
</dbReference>
<comment type="subcellular location">
    <subcellularLocation>
        <location evidence="3">Cytoplasm</location>
    </subcellularLocation>
    <subcellularLocation>
        <location evidence="2">Nucleus</location>
    </subcellularLocation>
</comment>
<evidence type="ECO:0000313" key="13">
    <source>
        <dbReference type="Proteomes" id="UP000001307"/>
    </source>
</evidence>
<keyword evidence="7" id="KW-0963">Cytoplasm</keyword>
<evidence type="ECO:0000256" key="9">
    <source>
        <dbReference type="ARBA" id="ARBA00023242"/>
    </source>
</evidence>
<evidence type="ECO:0000256" key="6">
    <source>
        <dbReference type="ARBA" id="ARBA00021471"/>
    </source>
</evidence>
<keyword evidence="9" id="KW-0539">Nucleus</keyword>
<comment type="similarity">
    <text evidence="5">Belongs to the JUPITER family.</text>
</comment>
<evidence type="ECO:0000313" key="12">
    <source>
        <dbReference type="EMBL" id="CBY43729.1"/>
    </source>
</evidence>
<keyword evidence="13" id="KW-1185">Reference proteome</keyword>
<dbReference type="GO" id="GO:0005634">
    <property type="term" value="C:nucleus"/>
    <property type="evidence" value="ECO:0007669"/>
    <property type="project" value="UniProtKB-SubCell"/>
</dbReference>
<name>E4WSE5_OIKDI</name>
<gene>
    <name evidence="11" type="ORF">GSOID_T00000681001</name>
    <name evidence="12" type="ORF">GSOID_T00029328001</name>
</gene>
<comment type="similarity">
    <text evidence="4">Belongs to the MAP Jupiter family.</text>
</comment>
<evidence type="ECO:0000256" key="3">
    <source>
        <dbReference type="ARBA" id="ARBA00004496"/>
    </source>
</evidence>
<dbReference type="FunCoup" id="E4WSE5">
    <property type="interactions" value="8"/>
</dbReference>